<proteinExistence type="predicted"/>
<evidence type="ECO:0000313" key="1">
    <source>
        <dbReference type="EMBL" id="MBM7279301.1"/>
    </source>
</evidence>
<dbReference type="RefSeq" id="WP_204718412.1">
    <property type="nucleotide sequence ID" value="NZ_JAFFGU010000007.1"/>
</dbReference>
<accession>A0AAW4G8V5</accession>
<comment type="caution">
    <text evidence="1">The sequence shown here is derived from an EMBL/GenBank/DDBJ whole genome shotgun (WGS) entry which is preliminary data.</text>
</comment>
<organism evidence="1 2">
    <name type="scientific">Gordonia rubripertincta</name>
    <name type="common">Rhodococcus corallinus</name>
    <dbReference type="NCBI Taxonomy" id="36822"/>
    <lineage>
        <taxon>Bacteria</taxon>
        <taxon>Bacillati</taxon>
        <taxon>Actinomycetota</taxon>
        <taxon>Actinomycetes</taxon>
        <taxon>Mycobacteriales</taxon>
        <taxon>Gordoniaceae</taxon>
        <taxon>Gordonia</taxon>
    </lineage>
</organism>
<name>A0AAW4G8V5_GORRU</name>
<sequence>MAIANTDRYDYDLSMLEAVDKLSDSLVNLGVLTAKNAAKAHAAVRRARHAQTLSTQYSQHVETAAISAGDQLFDTDELDLSSVLEIISLPSTEHVDAVLDRVWLRNAAEARTHAFGNIGSAPARLTERFDELSDEVLAIAAELGDITTPQQALDADKAPEWQRLMALRDEYNALADLRTHLRSFGLIAAPAGYNTGWHWNYRHETEVGAAKLAQERKTTDEGRALLIWVAKQRPYCPAASAEAKATLEAARTSVEDVRA</sequence>
<protein>
    <recommendedName>
        <fullName evidence="3">DUF222 domain-containing protein</fullName>
    </recommendedName>
</protein>
<evidence type="ECO:0008006" key="3">
    <source>
        <dbReference type="Google" id="ProtNLM"/>
    </source>
</evidence>
<dbReference type="Proteomes" id="UP001195196">
    <property type="component" value="Unassembled WGS sequence"/>
</dbReference>
<reference evidence="1" key="1">
    <citation type="submission" date="2021-02" db="EMBL/GenBank/DDBJ databases">
        <title>Taxonomy, biology and ecology of Rhodococcus bacteria occurring in California pistachio and other woody hosts as revealed by genome sequence analyses.</title>
        <authorList>
            <person name="Riely B."/>
            <person name="Gai Y."/>
        </authorList>
    </citation>
    <scope>NUCLEOTIDE SEQUENCE</scope>
    <source>
        <strain evidence="1">BP-295</strain>
    </source>
</reference>
<dbReference type="AlphaFoldDB" id="A0AAW4G8V5"/>
<gene>
    <name evidence="1" type="ORF">JTZ10_16245</name>
</gene>
<dbReference type="EMBL" id="JAFFGU010000007">
    <property type="protein sequence ID" value="MBM7279301.1"/>
    <property type="molecule type" value="Genomic_DNA"/>
</dbReference>
<evidence type="ECO:0000313" key="2">
    <source>
        <dbReference type="Proteomes" id="UP001195196"/>
    </source>
</evidence>